<dbReference type="EMBL" id="CDMY01000319">
    <property type="protein sequence ID" value="CEM02160.1"/>
    <property type="molecule type" value="Genomic_DNA"/>
</dbReference>
<dbReference type="InParanoid" id="A0A0G4EV70"/>
<keyword evidence="5" id="KW-1185">Reference proteome</keyword>
<dbReference type="Pfam" id="PF12907">
    <property type="entry name" value="zf-met2"/>
    <property type="match status" value="1"/>
</dbReference>
<evidence type="ECO:0000259" key="2">
    <source>
        <dbReference type="Pfam" id="PF04419"/>
    </source>
</evidence>
<feature type="region of interest" description="Disordered" evidence="1">
    <location>
        <begin position="58"/>
        <end position="80"/>
    </location>
</feature>
<dbReference type="InterPro" id="IPR026939">
    <property type="entry name" value="ZNF706/At2g23090_sf"/>
</dbReference>
<feature type="region of interest" description="Disordered" evidence="1">
    <location>
        <begin position="1"/>
        <end position="23"/>
    </location>
</feature>
<dbReference type="SUPFAM" id="SSF118359">
    <property type="entry name" value="Expressed protein At2g23090/F21P24.15"/>
    <property type="match status" value="1"/>
</dbReference>
<sequence>MTRGNQRDKDRQRAAARAKQAPKGACSQLDANKKALTIVCSICKQQFMGTSSASILNQHAESKHPKSSVTDCFPHLGGGS</sequence>
<dbReference type="Proteomes" id="UP000041254">
    <property type="component" value="Unassembled WGS sequence"/>
</dbReference>
<name>A0A0G4EV70_VITBC</name>
<dbReference type="Gene3D" id="4.10.1050.10">
    <property type="entry name" value="At2g23090-like"/>
    <property type="match status" value="1"/>
</dbReference>
<dbReference type="InterPro" id="IPR039713">
    <property type="entry name" value="At2g23090-like"/>
</dbReference>
<evidence type="ECO:0000313" key="5">
    <source>
        <dbReference type="Proteomes" id="UP000041254"/>
    </source>
</evidence>
<evidence type="ECO:0000259" key="3">
    <source>
        <dbReference type="Pfam" id="PF12907"/>
    </source>
</evidence>
<dbReference type="InterPro" id="IPR007513">
    <property type="entry name" value="SERF-like_N"/>
</dbReference>
<evidence type="ECO:0000313" key="4">
    <source>
        <dbReference type="EMBL" id="CEM02160.1"/>
    </source>
</evidence>
<dbReference type="Pfam" id="PF04419">
    <property type="entry name" value="SERF-like_N"/>
    <property type="match status" value="1"/>
</dbReference>
<dbReference type="AlphaFoldDB" id="A0A0G4EV70"/>
<dbReference type="InterPro" id="IPR039438">
    <property type="entry name" value="At2g23090-like_Znf"/>
</dbReference>
<accession>A0A0G4EV70</accession>
<gene>
    <name evidence="4" type="ORF">Vbra_1723</name>
</gene>
<dbReference type="OMA" id="NKEAMTI"/>
<feature type="domain" description="Small EDRK-rich factor-like N-terminal" evidence="2">
    <location>
        <begin position="1"/>
        <end position="36"/>
    </location>
</feature>
<protein>
    <submittedName>
        <fullName evidence="4">Uncharacterized protein</fullName>
    </submittedName>
</protein>
<feature type="compositionally biased region" description="Basic and acidic residues" evidence="1">
    <location>
        <begin position="1"/>
        <end position="13"/>
    </location>
</feature>
<dbReference type="PANTHER" id="PTHR33788">
    <property type="entry name" value="OS07G0114300 PROTEIN"/>
    <property type="match status" value="1"/>
</dbReference>
<dbReference type="PANTHER" id="PTHR33788:SF1">
    <property type="entry name" value="ZINC-BINDING PROTEIN"/>
    <property type="match status" value="1"/>
</dbReference>
<proteinExistence type="predicted"/>
<evidence type="ECO:0000256" key="1">
    <source>
        <dbReference type="SAM" id="MobiDB-lite"/>
    </source>
</evidence>
<dbReference type="VEuPathDB" id="CryptoDB:Vbra_1723"/>
<dbReference type="OrthoDB" id="370932at2759"/>
<feature type="domain" description="At2g23090-like zinc-binding" evidence="3">
    <location>
        <begin position="40"/>
        <end position="76"/>
    </location>
</feature>
<organism evidence="4 5">
    <name type="scientific">Vitrella brassicaformis (strain CCMP3155)</name>
    <dbReference type="NCBI Taxonomy" id="1169540"/>
    <lineage>
        <taxon>Eukaryota</taxon>
        <taxon>Sar</taxon>
        <taxon>Alveolata</taxon>
        <taxon>Colpodellida</taxon>
        <taxon>Vitrellaceae</taxon>
        <taxon>Vitrella</taxon>
    </lineage>
</organism>
<reference evidence="4 5" key="1">
    <citation type="submission" date="2014-11" db="EMBL/GenBank/DDBJ databases">
        <authorList>
            <person name="Zhu J."/>
            <person name="Qi W."/>
            <person name="Song R."/>
        </authorList>
    </citation>
    <scope>NUCLEOTIDE SEQUENCE [LARGE SCALE GENOMIC DNA]</scope>
</reference>